<proteinExistence type="predicted"/>
<gene>
    <name evidence="3" type="primary">Tb06.4F7.120</name>
    <name evidence="2" type="ORF">Tb927.6.4150</name>
</gene>
<dbReference type="EMBL" id="AC009259">
    <property type="protein sequence ID" value="AAX80738.1"/>
    <property type="molecule type" value="Genomic_DNA"/>
</dbReference>
<keyword evidence="4" id="KW-1185">Reference proteome</keyword>
<dbReference type="PaxDb" id="5691-AAZ11974"/>
<dbReference type="RefSeq" id="XP_845533.1">
    <property type="nucleotide sequence ID" value="XM_840440.1"/>
</dbReference>
<evidence type="ECO:0000256" key="1">
    <source>
        <dbReference type="SAM" id="MobiDB-lite"/>
    </source>
</evidence>
<dbReference type="EMBL" id="CP000069">
    <property type="protein sequence ID" value="AAZ11974.1"/>
    <property type="molecule type" value="Genomic_DNA"/>
</dbReference>
<evidence type="ECO:0000313" key="3">
    <source>
        <dbReference type="EMBL" id="AAZ11974.1"/>
    </source>
</evidence>
<dbReference type="OMA" id="HIKRQFI"/>
<accession>D6XIE5</accession>
<reference evidence="3" key="5">
    <citation type="submission" date="2005-04" db="EMBL/GenBank/DDBJ databases">
        <title>Sequencing, closure, and annotation of Trypanosoma brucei chromosomes 2 through 8.</title>
        <authorList>
            <person name="Ghedin E."/>
            <person name="Blandin G."/>
            <person name="Bartholomeu D."/>
            <person name="Caler E."/>
            <person name="Haas B."/>
            <person name="Hannick L."/>
            <person name="Shallom J."/>
            <person name="Hou L."/>
            <person name="Djikeng A."/>
            <person name="Feldblyum T."/>
            <person name="Hostetler J."/>
            <person name="Johnson J."/>
            <person name="Jones K."/>
            <person name="Koo H.L."/>
            <person name="Larkin C."/>
            <person name="Pai G."/>
            <person name="Peterson J."/>
            <person name="Khalak H.G."/>
            <person name="Salzberg S."/>
            <person name="Simpson A.J."/>
            <person name="Tallon L."/>
            <person name="Van Aken S."/>
            <person name="Wanless D."/>
            <person name="White O."/>
            <person name="Wortman J."/>
            <person name="Fraser C.M."/>
            <person name="El-Sayed N.M.A."/>
        </authorList>
    </citation>
    <scope>NUCLEOTIDE SEQUENCE</scope>
    <source>
        <strain evidence="3">927/4 GUTat10.1</strain>
    </source>
</reference>
<evidence type="ECO:0000313" key="2">
    <source>
        <dbReference type="EMBL" id="AAX80738.1"/>
    </source>
</evidence>
<reference evidence="2" key="1">
    <citation type="submission" date="1999-08" db="EMBL/GenBank/DDBJ databases">
        <authorList>
            <person name="El-Sayed N.M."/>
            <person name="Khalak H."/>
            <person name="Adams M.D."/>
        </authorList>
    </citation>
    <scope>NUCLEOTIDE SEQUENCE</scope>
    <source>
        <strain evidence="2">GUTat10.1</strain>
    </source>
</reference>
<name>Q586B3_TRYB2</name>
<dbReference type="Proteomes" id="UP000008524">
    <property type="component" value="Chromosome 6"/>
</dbReference>
<feature type="region of interest" description="Disordered" evidence="1">
    <location>
        <begin position="106"/>
        <end position="139"/>
    </location>
</feature>
<dbReference type="OrthoDB" id="252726at2759"/>
<sequence>MLCRSALLIADGFLSSRYSFHTLFVCLVPYSLKRWFPRHALRKSDHRKDSIAAAMSRLGGDEPLQPSQENSREPSLELNGAGTLSHIKRQFISSLVGSSAENGAIAWSPSVSSEGSETDDEEPLAETLQGNDKADLCEDVPPRMSSELVVFDGEGVRPSQPDRPEGGYDRVKPILLCTLAGGVAASIMRHRLGAVCRFTLSGLAMTQLLSILGYATVEWRSLFDDVIGLWTSDGTDGFICNAVVALLGSVMRRCAFLTGVIGGFFVL</sequence>
<dbReference type="GeneID" id="3658050"/>
<dbReference type="InParanoid" id="Q586B3"/>
<reference evidence="3 4" key="3">
    <citation type="journal article" date="2005" name="Science">
        <title>The genome of the African trypanosome Trypanosoma brucei.</title>
        <authorList>
            <person name="Berriman M."/>
            <person name="Ghedin E."/>
            <person name="Hertz-Fowler C."/>
            <person name="Blandin G."/>
            <person name="Renauld H."/>
            <person name="Bartholomeu D.C."/>
            <person name="Lennard N.J."/>
            <person name="Caler E."/>
            <person name="Hamlin N.E."/>
            <person name="Haas B."/>
            <person name="Bohme U."/>
            <person name="Hannick L."/>
            <person name="Aslett M.A."/>
            <person name="Shallom J."/>
            <person name="Marcello L."/>
            <person name="Hou L."/>
            <person name="Wickstead B."/>
            <person name="Alsmark U.C."/>
            <person name="Arrowsmith C."/>
            <person name="Atkin R.J."/>
            <person name="Barron A.J."/>
            <person name="Bringaud F."/>
            <person name="Brooks K."/>
            <person name="Carrington M."/>
            <person name="Cherevach I."/>
            <person name="Chillingworth T.J."/>
            <person name="Churcher C."/>
            <person name="Clark L.N."/>
            <person name="Corton C.H."/>
            <person name="Cronin A."/>
            <person name="Davies R.M."/>
            <person name="Doggett J."/>
            <person name="Djikeng A."/>
            <person name="Feldblyum T."/>
            <person name="Field M.C."/>
            <person name="Fraser A."/>
            <person name="Goodhead I."/>
            <person name="Hance Z."/>
            <person name="Harper D."/>
            <person name="Harris B.R."/>
            <person name="Hauser H."/>
            <person name="Hostetler J."/>
            <person name="Ivens A."/>
            <person name="Jagels K."/>
            <person name="Johnson D."/>
            <person name="Johnson J."/>
            <person name="Jones K."/>
            <person name="Kerhornou A.X."/>
            <person name="Koo H."/>
            <person name="Larke N."/>
            <person name="Landfear S."/>
            <person name="Larkin C."/>
            <person name="Leech V."/>
            <person name="Line A."/>
            <person name="Lord A."/>
            <person name="Macleod A."/>
            <person name="Mooney P.J."/>
            <person name="Moule S."/>
            <person name="Martin D.M."/>
            <person name="Morgan G.W."/>
            <person name="Mungall K."/>
            <person name="Norbertczak H."/>
            <person name="Ormond D."/>
            <person name="Pai G."/>
            <person name="Peacock C.S."/>
            <person name="Peterson J."/>
            <person name="Quail M.A."/>
            <person name="Rabbinowitsch E."/>
            <person name="Rajandream M.A."/>
            <person name="Reitter C."/>
            <person name="Salzberg S.L."/>
            <person name="Sanders M."/>
            <person name="Schobel S."/>
            <person name="Sharp S."/>
            <person name="Simmonds M."/>
            <person name="Simpson A.J."/>
            <person name="Tallon L."/>
            <person name="Turner C.M."/>
            <person name="Tait A."/>
            <person name="Tivey A.R."/>
            <person name="Van Aken S."/>
            <person name="Walker D."/>
            <person name="Wanless D."/>
            <person name="Wang S."/>
            <person name="White B."/>
            <person name="White O."/>
            <person name="Whitehead S."/>
            <person name="Woodward J."/>
            <person name="Wortman J."/>
            <person name="Adams M.D."/>
            <person name="Embley T.M."/>
            <person name="Gull K."/>
            <person name="Ullu E."/>
            <person name="Barry J.D."/>
            <person name="Fairlamb A.H."/>
            <person name="Opperdoes F."/>
            <person name="Barrell B.G."/>
            <person name="Donelson J.E."/>
            <person name="Hall N."/>
            <person name="Fraser C.M."/>
            <person name="Melville S.E."/>
            <person name="El-Sayed N.M."/>
        </authorList>
    </citation>
    <scope>NUCLEOTIDE SEQUENCE [LARGE SCALE GENOMIC DNA]</scope>
    <source>
        <strain evidence="3 4">927/4 GUTat10.1</strain>
    </source>
</reference>
<accession>Q586B3</accession>
<organism evidence="2 4">
    <name type="scientific">Trypanosoma brucei brucei (strain 927/4 GUTat10.1)</name>
    <dbReference type="NCBI Taxonomy" id="185431"/>
    <lineage>
        <taxon>Eukaryota</taxon>
        <taxon>Discoba</taxon>
        <taxon>Euglenozoa</taxon>
        <taxon>Kinetoplastea</taxon>
        <taxon>Metakinetoplastina</taxon>
        <taxon>Trypanosomatida</taxon>
        <taxon>Trypanosomatidae</taxon>
        <taxon>Trypanosoma</taxon>
    </lineage>
</organism>
<dbReference type="AlphaFoldDB" id="Q586B3"/>
<protein>
    <submittedName>
        <fullName evidence="2">Uncharacterized protein</fullName>
    </submittedName>
</protein>
<reference evidence="3" key="2">
    <citation type="journal article" date="2005" name="Science">
        <title>Comparative genomics of trypanosomatid parasitic protozoa.</title>
        <authorList>
            <person name="El-Sayed N.M."/>
            <person name="Myler P.J."/>
            <person name="Blandin G."/>
            <person name="Berriman M."/>
            <person name="Crabtree J."/>
            <person name="Aggarwal G."/>
            <person name="Caler E."/>
            <person name="Renauld H."/>
            <person name="Worthey E.A."/>
            <person name="Hertz-Fowler C."/>
            <person name="Ghedin E."/>
            <person name="Peacock C."/>
            <person name="Bartholomeu D.C."/>
            <person name="Haas B.J."/>
            <person name="Tran A.N."/>
            <person name="Wortman J.R."/>
            <person name="Alsmark U.C."/>
            <person name="Angiuoli S."/>
            <person name="Anupama A."/>
            <person name="Badger J."/>
            <person name="Bringaud F."/>
            <person name="Cadag E."/>
            <person name="Carlton J.M."/>
            <person name="Cerqueira G.C."/>
            <person name="Creasy T."/>
            <person name="Delcher A.L."/>
            <person name="Djikeng A."/>
            <person name="Embley T.M."/>
            <person name="Hauser C."/>
            <person name="Ivens A.C."/>
            <person name="Kummerfeld S.K."/>
            <person name="Pereira-Leal J.B."/>
            <person name="Nilsson D."/>
            <person name="Peterson J."/>
            <person name="Salzberg S.L."/>
            <person name="Shallom J."/>
            <person name="Silva J.C."/>
            <person name="Sundaram J."/>
            <person name="Westenberger S."/>
            <person name="White O."/>
            <person name="Melville S.E."/>
            <person name="Donelson J.E."/>
            <person name="Andersson B."/>
            <person name="Stuart K.D."/>
            <person name="Hall N."/>
        </authorList>
    </citation>
    <scope>NUCLEOTIDE SEQUENCE</scope>
    <source>
        <strain evidence="3">927/4 GUTat10.1</strain>
    </source>
</reference>
<reference evidence="2" key="4">
    <citation type="submission" date="2005-04" db="EMBL/GenBank/DDBJ databases">
        <title>.</title>
        <authorList>
            <person name="Ghedin E."/>
            <person name="Blandin G."/>
            <person name="Bartholomeu D."/>
            <person name="Caler E."/>
            <person name="Haas B."/>
            <person name="Hannick L."/>
            <person name="Shallom J."/>
            <person name="Hou L."/>
            <person name="Djikeng A."/>
            <person name="Feldblyum T."/>
            <person name="Hostetler J."/>
            <person name="Johnson J."/>
            <person name="Jones K."/>
            <person name="Koo H.L."/>
            <person name="Larkin C."/>
            <person name="Pai G."/>
            <person name="Peterson J."/>
            <person name="Khalak H.G."/>
            <person name="Salzberg S."/>
            <person name="Simpson A.J."/>
            <person name="Tallon L."/>
            <person name="Van Aken S."/>
            <person name="Wanless D."/>
            <person name="White O."/>
            <person name="Wortman J."/>
            <person name="Fraser C.M."/>
            <person name="El-Sayed N.M.A."/>
        </authorList>
    </citation>
    <scope>NUCLEOTIDE SEQUENCE</scope>
    <source>
        <strain evidence="2">GUTat10.1</strain>
    </source>
</reference>
<feature type="region of interest" description="Disordered" evidence="1">
    <location>
        <begin position="58"/>
        <end position="78"/>
    </location>
</feature>
<dbReference type="KEGG" id="tbr:Tb927.6.4150"/>
<evidence type="ECO:0000313" key="4">
    <source>
        <dbReference type="Proteomes" id="UP000008524"/>
    </source>
</evidence>